<dbReference type="PROSITE" id="PS50234">
    <property type="entry name" value="VWFA"/>
    <property type="match status" value="1"/>
</dbReference>
<dbReference type="WBParaSite" id="Csp11.Scaffold621.g6167.t1">
    <property type="protein sequence ID" value="Csp11.Scaffold621.g6167.t1"/>
    <property type="gene ID" value="Csp11.Scaffold621.g6167"/>
</dbReference>
<dbReference type="SUPFAM" id="SSF53300">
    <property type="entry name" value="vWA-like"/>
    <property type="match status" value="1"/>
</dbReference>
<proteinExistence type="predicted"/>
<dbReference type="InterPro" id="IPR002035">
    <property type="entry name" value="VWF_A"/>
</dbReference>
<evidence type="ECO:0000259" key="1">
    <source>
        <dbReference type="PROSITE" id="PS50234"/>
    </source>
</evidence>
<dbReference type="AlphaFoldDB" id="A0A1I7TI59"/>
<protein>
    <submittedName>
        <fullName evidence="3">VWFA domain-containing protein</fullName>
    </submittedName>
</protein>
<dbReference type="Gene3D" id="3.40.50.410">
    <property type="entry name" value="von Willebrand factor, type A domain"/>
    <property type="match status" value="1"/>
</dbReference>
<reference evidence="3" key="1">
    <citation type="submission" date="2016-11" db="UniProtKB">
        <authorList>
            <consortium name="WormBaseParasite"/>
        </authorList>
    </citation>
    <scope>IDENTIFICATION</scope>
</reference>
<organism evidence="2 3">
    <name type="scientific">Caenorhabditis tropicalis</name>
    <dbReference type="NCBI Taxonomy" id="1561998"/>
    <lineage>
        <taxon>Eukaryota</taxon>
        <taxon>Metazoa</taxon>
        <taxon>Ecdysozoa</taxon>
        <taxon>Nematoda</taxon>
        <taxon>Chromadorea</taxon>
        <taxon>Rhabditida</taxon>
        <taxon>Rhabditina</taxon>
        <taxon>Rhabditomorpha</taxon>
        <taxon>Rhabditoidea</taxon>
        <taxon>Rhabditidae</taxon>
        <taxon>Peloderinae</taxon>
        <taxon>Caenorhabditis</taxon>
    </lineage>
</organism>
<name>A0A1I7TI59_9PELO</name>
<dbReference type="PANTHER" id="PTHR37972">
    <property type="entry name" value="PROTEIN CBG25533"/>
    <property type="match status" value="1"/>
</dbReference>
<dbReference type="InterPro" id="IPR036465">
    <property type="entry name" value="vWFA_dom_sf"/>
</dbReference>
<dbReference type="STRING" id="1561998.A0A1I7TI59"/>
<keyword evidence="2" id="KW-1185">Reference proteome</keyword>
<sequence length="188" mass="20559">MPSFNGRIITVFELNAVQSEIQGVVDFVSNYLFVNSVYNFSSVTQEINIPYANTYNYRTSILSFGDAKSLADIQSNIDTLYNAAVLTTNPTVSDGLDWIINNIAAPNPGSKNVIIVVGYHADDDYGSTLGDLVTLRQQGYKVFSVAVGNNHGDLSAIADRPDWYFQVSDEQLSPRDASNAIANCLCQL</sequence>
<evidence type="ECO:0000313" key="3">
    <source>
        <dbReference type="WBParaSite" id="Csp11.Scaffold621.g6167.t1"/>
    </source>
</evidence>
<dbReference type="Proteomes" id="UP000095282">
    <property type="component" value="Unplaced"/>
</dbReference>
<dbReference type="eggNOG" id="ENOG502QPQC">
    <property type="taxonomic scope" value="Eukaryota"/>
</dbReference>
<feature type="domain" description="VWFA" evidence="1">
    <location>
        <begin position="7"/>
        <end position="181"/>
    </location>
</feature>
<dbReference type="Pfam" id="PF00092">
    <property type="entry name" value="VWA"/>
    <property type="match status" value="1"/>
</dbReference>
<accession>A0A1I7TI59</accession>
<dbReference type="PANTHER" id="PTHR37972:SF2">
    <property type="entry name" value="PRION-LIKE-(Q_N-RICH)-DOMAIN-BEARING PROTEIN-RELATED"/>
    <property type="match status" value="1"/>
</dbReference>
<evidence type="ECO:0000313" key="2">
    <source>
        <dbReference type="Proteomes" id="UP000095282"/>
    </source>
</evidence>